<gene>
    <name evidence="2" type="ORF">CTA1_766</name>
</gene>
<comment type="caution">
    <text evidence="2">The sequence shown here is derived from an EMBL/GenBank/DDBJ whole genome shotgun (WGS) entry which is preliminary data.</text>
</comment>
<feature type="region of interest" description="Disordered" evidence="1">
    <location>
        <begin position="525"/>
        <end position="544"/>
    </location>
</feature>
<feature type="region of interest" description="Disordered" evidence="1">
    <location>
        <begin position="753"/>
        <end position="780"/>
    </location>
</feature>
<feature type="compositionally biased region" description="Basic and acidic residues" evidence="1">
    <location>
        <begin position="1081"/>
        <end position="1106"/>
    </location>
</feature>
<proteinExistence type="predicted"/>
<dbReference type="EMBL" id="PJEX01000031">
    <property type="protein sequence ID" value="TKW58003.1"/>
    <property type="molecule type" value="Genomic_DNA"/>
</dbReference>
<feature type="compositionally biased region" description="Basic and acidic residues" evidence="1">
    <location>
        <begin position="770"/>
        <end position="780"/>
    </location>
</feature>
<feature type="region of interest" description="Disordered" evidence="1">
    <location>
        <begin position="171"/>
        <end position="218"/>
    </location>
</feature>
<name>A0A4U6XQ88_9PEZI</name>
<sequence length="1106" mass="119752">MMRRILCCTDVLPQETEANAGAKANETVRGTKRAPIELIQLPPPAKLSGGNYNFESWLARNGSGSIASSSRSNVRSPELDFIPDPTSVEYVSDPEDEIQEVVSTRNWRRISRSLSQDSSKGSQDPDDERRFSIPSVNRPSSTPRSKGQKGDEKPPPFDQAAYFQAVRSNNKRRLQAEVESENSSRSVSTRASNRFRELETVEENPSDHRDELPGGPRDRIETAMSTGISALRAPRQPTRPPAAKLSNQVLKVDPADITLGDRRRSSCPKIESGSKVVASQLIIRERASLPLMPPAPVLVAQQDNNNQDDESFKTWRLSQSIPQGDSQATLTFRPPNVSSTNHHSVVVVDAKSGTEPQDQPGTIDITGITGTREEARNHEQPEGAVVSQLVNAPVRPLTADSAQSHDGSGWETWLLAEKLTSQDHSVSVQEVSETNAEGASSIAGGGPTEMSDIKRDAVNMTTSPTSLSCSTNPGGSLTTLAVDRTDGSSVAFEDLPSKFRMKGDITSAVADSATETVLQYPSSSVYSSMQNTRPPSPMCSKDASGCGGDSNSFVESLIDLDLGQFERFNDLQEQRSNESYRTAPDLTSDPVIPSIVLLTEDAPCNEVTDTPGRYRYKSQLTTNLIGAKSNELPSLSASSDIQSGMKIVQHDTANSAPSRKSSFLQVLRNGIGSGLKGHGKLQSQPSELTQLDHSSASHKRPQSNGHAKTLSSLSTESRMQPPNVQSAEFTAPKLTESATVVWKRAIQVEHDQREAKLNAGSKKTIVSEHTTSDESHHVTNNEPLFWRDRSKFHSLEASAQLGQSATPQQTDQPHSIPRKPSTVIESAPRKLATPPKSWAKWASHNRHERTAAAGLANDVTAKDFAALYASKDTQQHVWITEKHPDATEAEPCQPHEPFPKKLGKAVKKKLAKAISSKSGTKSEAQLEFPELEVLPTKDGYKDLEAIQKSVATLKASERAKMATNPALAIAEFEFHSQQALIETLPAQLQEANHAGHDFAGKTTVNPADGVIEGELAHVHGVENPSTRPVTPANRIALPAGDSTAATTTENWVTPASRLTRSLGGDDNSTASVEDAQLMEMTSKDGATHESNTKISHRRPEVSSDAN</sequence>
<evidence type="ECO:0000256" key="1">
    <source>
        <dbReference type="SAM" id="MobiDB-lite"/>
    </source>
</evidence>
<dbReference type="OrthoDB" id="3437384at2759"/>
<dbReference type="Proteomes" id="UP000310108">
    <property type="component" value="Unassembled WGS sequence"/>
</dbReference>
<accession>A0A4U6XQ88</accession>
<evidence type="ECO:0000313" key="3">
    <source>
        <dbReference type="Proteomes" id="UP000310108"/>
    </source>
</evidence>
<protein>
    <submittedName>
        <fullName evidence="2">Uncharacterized protein</fullName>
    </submittedName>
</protein>
<feature type="region of interest" description="Disordered" evidence="1">
    <location>
        <begin position="112"/>
        <end position="157"/>
    </location>
</feature>
<dbReference type="AlphaFoldDB" id="A0A4U6XQ88"/>
<organism evidence="2 3">
    <name type="scientific">Colletotrichum tanaceti</name>
    <dbReference type="NCBI Taxonomy" id="1306861"/>
    <lineage>
        <taxon>Eukaryota</taxon>
        <taxon>Fungi</taxon>
        <taxon>Dikarya</taxon>
        <taxon>Ascomycota</taxon>
        <taxon>Pezizomycotina</taxon>
        <taxon>Sordariomycetes</taxon>
        <taxon>Hypocreomycetidae</taxon>
        <taxon>Glomerellales</taxon>
        <taxon>Glomerellaceae</taxon>
        <taxon>Colletotrichum</taxon>
        <taxon>Colletotrichum destructivum species complex</taxon>
    </lineage>
</organism>
<feature type="compositionally biased region" description="Low complexity" evidence="1">
    <location>
        <begin position="181"/>
        <end position="192"/>
    </location>
</feature>
<feature type="compositionally biased region" description="Polar residues" evidence="1">
    <location>
        <begin position="702"/>
        <end position="728"/>
    </location>
</feature>
<feature type="compositionally biased region" description="Polar residues" evidence="1">
    <location>
        <begin position="112"/>
        <end position="122"/>
    </location>
</feature>
<evidence type="ECO:0000313" key="2">
    <source>
        <dbReference type="EMBL" id="TKW58003.1"/>
    </source>
</evidence>
<feature type="compositionally biased region" description="Polar residues" evidence="1">
    <location>
        <begin position="800"/>
        <end position="813"/>
    </location>
</feature>
<feature type="compositionally biased region" description="Polar residues" evidence="1">
    <location>
        <begin position="134"/>
        <end position="145"/>
    </location>
</feature>
<feature type="compositionally biased region" description="Basic and acidic residues" evidence="1">
    <location>
        <begin position="194"/>
        <end position="218"/>
    </location>
</feature>
<keyword evidence="3" id="KW-1185">Reference proteome</keyword>
<feature type="compositionally biased region" description="Low complexity" evidence="1">
    <location>
        <begin position="63"/>
        <end position="76"/>
    </location>
</feature>
<feature type="region of interest" description="Disordered" evidence="1">
    <location>
        <begin position="1054"/>
        <end position="1106"/>
    </location>
</feature>
<feature type="region of interest" description="Disordered" evidence="1">
    <location>
        <begin position="800"/>
        <end position="845"/>
    </location>
</feature>
<reference evidence="2 3" key="1">
    <citation type="journal article" date="2019" name="PLoS ONE">
        <title>Comparative genome analysis indicates high evolutionary potential of pathogenicity genes in Colletotrichum tanaceti.</title>
        <authorList>
            <person name="Lelwala R.V."/>
            <person name="Korhonen P.K."/>
            <person name="Young N.D."/>
            <person name="Scott J.B."/>
            <person name="Ades P.A."/>
            <person name="Gasser R.B."/>
            <person name="Taylor P.W.J."/>
        </authorList>
    </citation>
    <scope>NUCLEOTIDE SEQUENCE [LARGE SCALE GENOMIC DNA]</scope>
    <source>
        <strain evidence="2">BRIP57314</strain>
    </source>
</reference>
<feature type="region of interest" description="Disordered" evidence="1">
    <location>
        <begin position="674"/>
        <end position="731"/>
    </location>
</feature>
<feature type="region of interest" description="Disordered" evidence="1">
    <location>
        <begin position="63"/>
        <end position="95"/>
    </location>
</feature>
<feature type="compositionally biased region" description="Polar residues" evidence="1">
    <location>
        <begin position="681"/>
        <end position="694"/>
    </location>
</feature>